<dbReference type="PANTHER" id="PTHR34047:SF8">
    <property type="entry name" value="PROTEIN YKFC"/>
    <property type="match status" value="1"/>
</dbReference>
<dbReference type="Proteomes" id="UP000095712">
    <property type="component" value="Unassembled WGS sequence"/>
</dbReference>
<organism evidence="2 3">
    <name type="scientific">Blautia wexlerae</name>
    <dbReference type="NCBI Taxonomy" id="418240"/>
    <lineage>
        <taxon>Bacteria</taxon>
        <taxon>Bacillati</taxon>
        <taxon>Bacillota</taxon>
        <taxon>Clostridia</taxon>
        <taxon>Lachnospirales</taxon>
        <taxon>Lachnospiraceae</taxon>
        <taxon>Blautia</taxon>
    </lineage>
</organism>
<gene>
    <name evidence="2" type="primary">ltrA_5</name>
    <name evidence="2" type="ORF">ERS852523_04391</name>
</gene>
<sequence>MHFIASRTKNYADKRELMNMVNELLGIQYNIAKANRTDRKVQNLAAYINADTLRAIHKTMDRKKAYGIDKVTKEDYEKNLEENLANLVKRMKNGSYRPNPTRRVYIPKETKGKMRPLGISSYEDKLVENAIAQILEQIYEPKFYNESFGFRPNRNCHQAVREIIEMVQYRKTNYVVEADIKGFFDNVDHEWLMKMLAHDIADRKFLEIIDKFLKAGVMENGKYLDSERGTPQGGLC</sequence>
<dbReference type="PANTHER" id="PTHR34047">
    <property type="entry name" value="NUCLEAR INTRON MATURASE 1, MITOCHONDRIAL-RELATED"/>
    <property type="match status" value="1"/>
</dbReference>
<name>A0A174UMK4_9FIRM</name>
<dbReference type="Pfam" id="PF00078">
    <property type="entry name" value="RVT_1"/>
    <property type="match status" value="1"/>
</dbReference>
<dbReference type="PROSITE" id="PS50878">
    <property type="entry name" value="RT_POL"/>
    <property type="match status" value="1"/>
</dbReference>
<dbReference type="EMBL" id="CZAW01000113">
    <property type="protein sequence ID" value="CUQ21030.1"/>
    <property type="molecule type" value="Genomic_DNA"/>
</dbReference>
<protein>
    <submittedName>
        <fullName evidence="2">Group II intron-encoded protein ltrA</fullName>
    </submittedName>
</protein>
<evidence type="ECO:0000313" key="3">
    <source>
        <dbReference type="Proteomes" id="UP000095712"/>
    </source>
</evidence>
<dbReference type="RefSeq" id="WP_242860571.1">
    <property type="nucleotide sequence ID" value="NZ_CZAW01000113.1"/>
</dbReference>
<dbReference type="InterPro" id="IPR000477">
    <property type="entry name" value="RT_dom"/>
</dbReference>
<dbReference type="SUPFAM" id="SSF56672">
    <property type="entry name" value="DNA/RNA polymerases"/>
    <property type="match status" value="1"/>
</dbReference>
<dbReference type="InterPro" id="IPR051083">
    <property type="entry name" value="GrpII_Intron_Splice-Mob/Def"/>
</dbReference>
<accession>A0A174UMK4</accession>
<dbReference type="InterPro" id="IPR043502">
    <property type="entry name" value="DNA/RNA_pol_sf"/>
</dbReference>
<dbReference type="CDD" id="cd01651">
    <property type="entry name" value="RT_G2_intron"/>
    <property type="match status" value="1"/>
</dbReference>
<dbReference type="AlphaFoldDB" id="A0A174UMK4"/>
<proteinExistence type="predicted"/>
<feature type="domain" description="Reverse transcriptase" evidence="1">
    <location>
        <begin position="87"/>
        <end position="236"/>
    </location>
</feature>
<evidence type="ECO:0000313" key="2">
    <source>
        <dbReference type="EMBL" id="CUQ21030.1"/>
    </source>
</evidence>
<evidence type="ECO:0000259" key="1">
    <source>
        <dbReference type="PROSITE" id="PS50878"/>
    </source>
</evidence>
<reference evidence="2 3" key="1">
    <citation type="submission" date="2015-09" db="EMBL/GenBank/DDBJ databases">
        <authorList>
            <consortium name="Pathogen Informatics"/>
        </authorList>
    </citation>
    <scope>NUCLEOTIDE SEQUENCE [LARGE SCALE GENOMIC DNA]</scope>
    <source>
        <strain evidence="2 3">2789STDY5834911</strain>
    </source>
</reference>